<dbReference type="AlphaFoldDB" id="A0A4Y2N300"/>
<dbReference type="OrthoDB" id="6455436at2759"/>
<organism evidence="2 3">
    <name type="scientific">Araneus ventricosus</name>
    <name type="common">Orbweaver spider</name>
    <name type="synonym">Epeira ventricosa</name>
    <dbReference type="NCBI Taxonomy" id="182803"/>
    <lineage>
        <taxon>Eukaryota</taxon>
        <taxon>Metazoa</taxon>
        <taxon>Ecdysozoa</taxon>
        <taxon>Arthropoda</taxon>
        <taxon>Chelicerata</taxon>
        <taxon>Arachnida</taxon>
        <taxon>Araneae</taxon>
        <taxon>Araneomorphae</taxon>
        <taxon>Entelegynae</taxon>
        <taxon>Araneoidea</taxon>
        <taxon>Araneidae</taxon>
        <taxon>Araneus</taxon>
    </lineage>
</organism>
<comment type="caution">
    <text evidence="2">The sequence shown here is derived from an EMBL/GenBank/DDBJ whole genome shotgun (WGS) entry which is preliminary data.</text>
</comment>
<dbReference type="EMBL" id="BGPR01125572">
    <property type="protein sequence ID" value="GBN32538.1"/>
    <property type="molecule type" value="Genomic_DNA"/>
</dbReference>
<name>A0A4Y2N300_ARAVE</name>
<evidence type="ECO:0000313" key="3">
    <source>
        <dbReference type="Proteomes" id="UP000499080"/>
    </source>
</evidence>
<dbReference type="EMBL" id="BGPR01125579">
    <property type="protein sequence ID" value="GBN32557.1"/>
    <property type="molecule type" value="Genomic_DNA"/>
</dbReference>
<dbReference type="Proteomes" id="UP000499080">
    <property type="component" value="Unassembled WGS sequence"/>
</dbReference>
<evidence type="ECO:0000313" key="1">
    <source>
        <dbReference type="EMBL" id="GBN32538.1"/>
    </source>
</evidence>
<accession>A0A4Y2N300</accession>
<gene>
    <name evidence="1" type="ORF">AVEN_192220_1</name>
    <name evidence="2" type="ORF">AVEN_57960_1</name>
</gene>
<sequence length="193" mass="21404">MTKLGSRALSGRNDSQSSRSLPCSLLVFDLISILSLAGRYRRDAAIGRKQQLFQGDERRSTAAAPALLEVMFHTLSSVFLSLPRIQWCSPSTFSKDKPVFSVQIPINCLLLSVNNLLSVETNAFDPFPQFWPTCVQISTSVTEHPLRPAMRNLKPAKLQLSILRLHLSLLYFGDGRSCFISSTSSPLQPVIPL</sequence>
<protein>
    <submittedName>
        <fullName evidence="2">Uncharacterized protein</fullName>
    </submittedName>
</protein>
<reference evidence="2 3" key="1">
    <citation type="journal article" date="2019" name="Sci. Rep.">
        <title>Orb-weaving spider Araneus ventricosus genome elucidates the spidroin gene catalogue.</title>
        <authorList>
            <person name="Kono N."/>
            <person name="Nakamura H."/>
            <person name="Ohtoshi R."/>
            <person name="Moran D.A.P."/>
            <person name="Shinohara A."/>
            <person name="Yoshida Y."/>
            <person name="Fujiwara M."/>
            <person name="Mori M."/>
            <person name="Tomita M."/>
            <person name="Arakawa K."/>
        </authorList>
    </citation>
    <scope>NUCLEOTIDE SEQUENCE [LARGE SCALE GENOMIC DNA]</scope>
</reference>
<keyword evidence="3" id="KW-1185">Reference proteome</keyword>
<proteinExistence type="predicted"/>
<evidence type="ECO:0000313" key="2">
    <source>
        <dbReference type="EMBL" id="GBN32557.1"/>
    </source>
</evidence>